<dbReference type="InterPro" id="IPR023214">
    <property type="entry name" value="HAD_sf"/>
</dbReference>
<dbReference type="RefSeq" id="WP_301625866.1">
    <property type="nucleotide sequence ID" value="NZ_BORS01000004.1"/>
</dbReference>
<dbReference type="PROSITE" id="PS01228">
    <property type="entry name" value="COF_1"/>
    <property type="match status" value="1"/>
</dbReference>
<dbReference type="GO" id="GO:0005829">
    <property type="term" value="C:cytosol"/>
    <property type="evidence" value="ECO:0007669"/>
    <property type="project" value="TreeGrafter"/>
</dbReference>
<dbReference type="InterPro" id="IPR036412">
    <property type="entry name" value="HAD-like_sf"/>
</dbReference>
<dbReference type="PANTHER" id="PTHR10000">
    <property type="entry name" value="PHOSPHOSERINE PHOSPHATASE"/>
    <property type="match status" value="1"/>
</dbReference>
<name>A0A920CIG0_9BACL</name>
<reference evidence="1" key="1">
    <citation type="submission" date="2021-03" db="EMBL/GenBank/DDBJ databases">
        <title>Antimicrobial resistance genes in bacteria isolated from Japanese honey, and their potential for conferring macrolide and lincosamide resistance in the American foulbrood pathogen Paenibacillus larvae.</title>
        <authorList>
            <person name="Okamoto M."/>
            <person name="Kumagai M."/>
            <person name="Kanamori H."/>
            <person name="Takamatsu D."/>
        </authorList>
    </citation>
    <scope>NUCLEOTIDE SEQUENCE</scope>
    <source>
        <strain evidence="1">J41TS4</strain>
    </source>
</reference>
<dbReference type="SUPFAM" id="SSF56784">
    <property type="entry name" value="HAD-like"/>
    <property type="match status" value="1"/>
</dbReference>
<comment type="caution">
    <text evidence="1">The sequence shown here is derived from an EMBL/GenBank/DDBJ whole genome shotgun (WGS) entry which is preliminary data.</text>
</comment>
<dbReference type="Pfam" id="PF08282">
    <property type="entry name" value="Hydrolase_3"/>
    <property type="match status" value="1"/>
</dbReference>
<dbReference type="Proteomes" id="UP000678895">
    <property type="component" value="Unassembled WGS sequence"/>
</dbReference>
<proteinExistence type="predicted"/>
<dbReference type="PANTHER" id="PTHR10000:SF8">
    <property type="entry name" value="HAD SUPERFAMILY HYDROLASE-LIKE, TYPE 3"/>
    <property type="match status" value="1"/>
</dbReference>
<protein>
    <submittedName>
        <fullName evidence="1">Haloacid dehalogenase</fullName>
    </submittedName>
</protein>
<evidence type="ECO:0000313" key="1">
    <source>
        <dbReference type="EMBL" id="GIO41576.1"/>
    </source>
</evidence>
<keyword evidence="2" id="KW-1185">Reference proteome</keyword>
<dbReference type="GO" id="GO:0016791">
    <property type="term" value="F:phosphatase activity"/>
    <property type="evidence" value="ECO:0007669"/>
    <property type="project" value="TreeGrafter"/>
</dbReference>
<dbReference type="Gene3D" id="3.40.50.1000">
    <property type="entry name" value="HAD superfamily/HAD-like"/>
    <property type="match status" value="1"/>
</dbReference>
<gene>
    <name evidence="1" type="ORF">J41TS4_13340</name>
</gene>
<accession>A0A920CIG0</accession>
<dbReference type="Gene3D" id="3.30.1240.10">
    <property type="match status" value="1"/>
</dbReference>
<dbReference type="EMBL" id="BORS01000004">
    <property type="protein sequence ID" value="GIO41576.1"/>
    <property type="molecule type" value="Genomic_DNA"/>
</dbReference>
<organism evidence="1 2">
    <name type="scientific">Paenibacillus apis</name>
    <dbReference type="NCBI Taxonomy" id="1792174"/>
    <lineage>
        <taxon>Bacteria</taxon>
        <taxon>Bacillati</taxon>
        <taxon>Bacillota</taxon>
        <taxon>Bacilli</taxon>
        <taxon>Bacillales</taxon>
        <taxon>Paenibacillaceae</taxon>
        <taxon>Paenibacillus</taxon>
    </lineage>
</organism>
<evidence type="ECO:0000313" key="2">
    <source>
        <dbReference type="Proteomes" id="UP000678895"/>
    </source>
</evidence>
<dbReference type="AlphaFoldDB" id="A0A920CIG0"/>
<sequence>MKFPIIVLDLDGTLLNSKKEISDRNYNAIMDCSNLGMKFIFATARPPRAVRSFMNEEILKVGSFVYYNGAYIDCKHTGIYKHISIESEVTAELIDYCLNCNPDLDLSLEVKDEWITLREYDYSTVMQVKDNPIVKPLEELKRLEASKILFSGKIDMISFQEKFKMKLNILITDNGNLVQVSSPKASKENAVAALCKG</sequence>
<dbReference type="GO" id="GO:0000287">
    <property type="term" value="F:magnesium ion binding"/>
    <property type="evidence" value="ECO:0007669"/>
    <property type="project" value="TreeGrafter"/>
</dbReference>